<gene>
    <name evidence="2" type="ORF">EV643_1782</name>
</gene>
<dbReference type="AlphaFoldDB" id="A0A4R6IVH6"/>
<evidence type="ECO:0000313" key="2">
    <source>
        <dbReference type="EMBL" id="TDO25976.1"/>
    </source>
</evidence>
<dbReference type="PANTHER" id="PTHR30543:SF21">
    <property type="entry name" value="NAD(P)H-DEPENDENT FMN REDUCTASE LOT6"/>
    <property type="match status" value="1"/>
</dbReference>
<dbReference type="GO" id="GO:0005829">
    <property type="term" value="C:cytosol"/>
    <property type="evidence" value="ECO:0007669"/>
    <property type="project" value="TreeGrafter"/>
</dbReference>
<organism evidence="2 3">
    <name type="scientific">Kribbella caucasensis</name>
    <dbReference type="NCBI Taxonomy" id="2512215"/>
    <lineage>
        <taxon>Bacteria</taxon>
        <taxon>Bacillati</taxon>
        <taxon>Actinomycetota</taxon>
        <taxon>Actinomycetes</taxon>
        <taxon>Propionibacteriales</taxon>
        <taxon>Kribbellaceae</taxon>
        <taxon>Kribbella</taxon>
    </lineage>
</organism>
<dbReference type="InterPro" id="IPR029039">
    <property type="entry name" value="Flavoprotein-like_sf"/>
</dbReference>
<feature type="domain" description="NADPH-dependent FMN reductase-like" evidence="1">
    <location>
        <begin position="1"/>
        <end position="144"/>
    </location>
</feature>
<dbReference type="PANTHER" id="PTHR30543">
    <property type="entry name" value="CHROMATE REDUCTASE"/>
    <property type="match status" value="1"/>
</dbReference>
<accession>A0A4R6IVH6</accession>
<dbReference type="GO" id="GO:0010181">
    <property type="term" value="F:FMN binding"/>
    <property type="evidence" value="ECO:0007669"/>
    <property type="project" value="TreeGrafter"/>
</dbReference>
<reference evidence="2 3" key="1">
    <citation type="submission" date="2019-03" db="EMBL/GenBank/DDBJ databases">
        <title>Genomic Encyclopedia of Type Strains, Phase III (KMG-III): the genomes of soil and plant-associated and newly described type strains.</title>
        <authorList>
            <person name="Whitman W."/>
        </authorList>
    </citation>
    <scope>NUCLEOTIDE SEQUENCE [LARGE SCALE GENOMIC DNA]</scope>
    <source>
        <strain evidence="2 3">VKM Ac-2527</strain>
    </source>
</reference>
<dbReference type="Gene3D" id="3.40.50.360">
    <property type="match status" value="1"/>
</dbReference>
<name>A0A4R6IVH6_9ACTN</name>
<evidence type="ECO:0000313" key="3">
    <source>
        <dbReference type="Proteomes" id="UP000295388"/>
    </source>
</evidence>
<protein>
    <submittedName>
        <fullName evidence="2">NAD(P)H-dependent FMN reductase</fullName>
    </submittedName>
</protein>
<dbReference type="GO" id="GO:0016491">
    <property type="term" value="F:oxidoreductase activity"/>
    <property type="evidence" value="ECO:0007669"/>
    <property type="project" value="InterPro"/>
</dbReference>
<comment type="caution">
    <text evidence="2">The sequence shown here is derived from an EMBL/GenBank/DDBJ whole genome shotgun (WGS) entry which is preliminary data.</text>
</comment>
<dbReference type="Proteomes" id="UP000295388">
    <property type="component" value="Unassembled WGS sequence"/>
</dbReference>
<dbReference type="InterPro" id="IPR050712">
    <property type="entry name" value="NAD(P)H-dep_reductase"/>
</dbReference>
<evidence type="ECO:0000259" key="1">
    <source>
        <dbReference type="Pfam" id="PF03358"/>
    </source>
</evidence>
<dbReference type="RefSeq" id="WP_166665822.1">
    <property type="nucleotide sequence ID" value="NZ_SNWQ01000078.1"/>
</dbReference>
<sequence length="185" mass="19502">MRILVISGSTRRESLNTRLARLAAATLAHDTVTVVNDLDRVPYYNGDVEAAGLPAPVVELRQAVADADAVVIVTPEYNGTVPGLLGNAVDWLSRPPENSVLRGKRVVVLSASPSRYGGIRAASHLRTVLGHIRADVAPQGLSVARAPQRLGDSSADPDLVTDLAKVLNEALPPAPREENILALAA</sequence>
<proteinExistence type="predicted"/>
<dbReference type="InterPro" id="IPR005025">
    <property type="entry name" value="FMN_Rdtase-like_dom"/>
</dbReference>
<keyword evidence="3" id="KW-1185">Reference proteome</keyword>
<dbReference type="SUPFAM" id="SSF52218">
    <property type="entry name" value="Flavoproteins"/>
    <property type="match status" value="1"/>
</dbReference>
<dbReference type="EMBL" id="SNWQ01000078">
    <property type="protein sequence ID" value="TDO25976.1"/>
    <property type="molecule type" value="Genomic_DNA"/>
</dbReference>
<dbReference type="Pfam" id="PF03358">
    <property type="entry name" value="FMN_red"/>
    <property type="match status" value="1"/>
</dbReference>